<dbReference type="EC" id="5.6.2.4" evidence="9"/>
<feature type="compositionally biased region" description="Basic and acidic residues" evidence="13">
    <location>
        <begin position="683"/>
        <end position="703"/>
    </location>
</feature>
<dbReference type="PANTHER" id="PTHR11070">
    <property type="entry name" value="UVRD / RECB / PCRA DNA HELICASE FAMILY MEMBER"/>
    <property type="match status" value="1"/>
</dbReference>
<dbReference type="InterPro" id="IPR027417">
    <property type="entry name" value="P-loop_NTPase"/>
</dbReference>
<keyword evidence="17" id="KW-1185">Reference proteome</keyword>
<evidence type="ECO:0000313" key="16">
    <source>
        <dbReference type="EMBL" id="GLQ19351.1"/>
    </source>
</evidence>
<reference evidence="16" key="2">
    <citation type="submission" date="2023-01" db="EMBL/GenBank/DDBJ databases">
        <title>Draft genome sequence of Algimonas porphyrae strain NBRC 108216.</title>
        <authorList>
            <person name="Sun Q."/>
            <person name="Mori K."/>
        </authorList>
    </citation>
    <scope>NUCLEOTIDE SEQUENCE</scope>
    <source>
        <strain evidence="16">NBRC 108216</strain>
    </source>
</reference>
<evidence type="ECO:0000256" key="2">
    <source>
        <dbReference type="ARBA" id="ARBA00022741"/>
    </source>
</evidence>
<feature type="binding site" evidence="12">
    <location>
        <begin position="35"/>
        <end position="42"/>
    </location>
    <ligand>
        <name>ATP</name>
        <dbReference type="ChEBI" id="CHEBI:30616"/>
    </ligand>
</feature>
<dbReference type="InterPro" id="IPR000212">
    <property type="entry name" value="DNA_helicase_UvrD/REP"/>
</dbReference>
<keyword evidence="3 12" id="KW-0378">Hydrolase</keyword>
<dbReference type="Gene3D" id="3.40.50.300">
    <property type="entry name" value="P-loop containing nucleotide triphosphate hydrolases"/>
    <property type="match status" value="2"/>
</dbReference>
<dbReference type="Pfam" id="PF00580">
    <property type="entry name" value="UvrD-helicase"/>
    <property type="match status" value="1"/>
</dbReference>
<comment type="catalytic activity">
    <reaction evidence="8">
        <text>Couples ATP hydrolysis with the unwinding of duplex DNA by translocating in the 3'-5' direction.</text>
        <dbReference type="EC" id="5.6.2.4"/>
    </reaction>
</comment>
<dbReference type="GO" id="GO:0004386">
    <property type="term" value="F:helicase activity"/>
    <property type="evidence" value="ECO:0007669"/>
    <property type="project" value="UniProtKB-KW"/>
</dbReference>
<evidence type="ECO:0000313" key="17">
    <source>
        <dbReference type="Proteomes" id="UP001161390"/>
    </source>
</evidence>
<dbReference type="PROSITE" id="PS51217">
    <property type="entry name" value="UVRD_HELICASE_CTER"/>
    <property type="match status" value="1"/>
</dbReference>
<evidence type="ECO:0000256" key="8">
    <source>
        <dbReference type="ARBA" id="ARBA00034617"/>
    </source>
</evidence>
<protein>
    <recommendedName>
        <fullName evidence="9">DNA 3'-5' helicase</fullName>
        <ecNumber evidence="9">5.6.2.4</ecNumber>
    </recommendedName>
    <alternativeName>
        <fullName evidence="10">DNA 3'-5' helicase II</fullName>
    </alternativeName>
</protein>
<comment type="caution">
    <text evidence="16">The sequence shown here is derived from an EMBL/GenBank/DDBJ whole genome shotgun (WGS) entry which is preliminary data.</text>
</comment>
<dbReference type="CDD" id="cd18807">
    <property type="entry name" value="SF1_C_UvrD"/>
    <property type="match status" value="1"/>
</dbReference>
<keyword evidence="2 12" id="KW-0547">Nucleotide-binding</keyword>
<dbReference type="InterPro" id="IPR013986">
    <property type="entry name" value="DExx_box_DNA_helicase_dom_sf"/>
</dbReference>
<evidence type="ECO:0000256" key="12">
    <source>
        <dbReference type="PROSITE-ProRule" id="PRU00560"/>
    </source>
</evidence>
<evidence type="ECO:0000259" key="14">
    <source>
        <dbReference type="PROSITE" id="PS51198"/>
    </source>
</evidence>
<evidence type="ECO:0000256" key="1">
    <source>
        <dbReference type="ARBA" id="ARBA00009922"/>
    </source>
</evidence>
<keyword evidence="7" id="KW-0413">Isomerase</keyword>
<feature type="domain" description="UvrD-like helicase C-terminal" evidence="15">
    <location>
        <begin position="296"/>
        <end position="563"/>
    </location>
</feature>
<dbReference type="InterPro" id="IPR014017">
    <property type="entry name" value="DNA_helicase_UvrD-like_C"/>
</dbReference>
<comment type="catalytic activity">
    <reaction evidence="11">
        <text>ATP + H2O = ADP + phosphate + H(+)</text>
        <dbReference type="Rhea" id="RHEA:13065"/>
        <dbReference type="ChEBI" id="CHEBI:15377"/>
        <dbReference type="ChEBI" id="CHEBI:15378"/>
        <dbReference type="ChEBI" id="CHEBI:30616"/>
        <dbReference type="ChEBI" id="CHEBI:43474"/>
        <dbReference type="ChEBI" id="CHEBI:456216"/>
        <dbReference type="EC" id="5.6.2.4"/>
    </reaction>
</comment>
<evidence type="ECO:0000256" key="4">
    <source>
        <dbReference type="ARBA" id="ARBA00022806"/>
    </source>
</evidence>
<feature type="region of interest" description="Disordered" evidence="13">
    <location>
        <begin position="671"/>
        <end position="711"/>
    </location>
</feature>
<dbReference type="PANTHER" id="PTHR11070:SF2">
    <property type="entry name" value="ATP-DEPENDENT DNA HELICASE SRS2"/>
    <property type="match status" value="1"/>
</dbReference>
<organism evidence="16 17">
    <name type="scientific">Algimonas porphyrae</name>
    <dbReference type="NCBI Taxonomy" id="1128113"/>
    <lineage>
        <taxon>Bacteria</taxon>
        <taxon>Pseudomonadati</taxon>
        <taxon>Pseudomonadota</taxon>
        <taxon>Alphaproteobacteria</taxon>
        <taxon>Maricaulales</taxon>
        <taxon>Robiginitomaculaceae</taxon>
        <taxon>Algimonas</taxon>
    </lineage>
</organism>
<dbReference type="Pfam" id="PF13361">
    <property type="entry name" value="UvrD_C"/>
    <property type="match status" value="1"/>
</dbReference>
<dbReference type="Gene3D" id="1.10.10.160">
    <property type="match status" value="1"/>
</dbReference>
<reference evidence="16" key="1">
    <citation type="journal article" date="2014" name="Int. J. Syst. Evol. Microbiol.">
        <title>Complete genome of a new Firmicutes species belonging to the dominant human colonic microbiota ('Ruminococcus bicirculans') reveals two chromosomes and a selective capacity to utilize plant glucans.</title>
        <authorList>
            <consortium name="NISC Comparative Sequencing Program"/>
            <person name="Wegmann U."/>
            <person name="Louis P."/>
            <person name="Goesmann A."/>
            <person name="Henrissat B."/>
            <person name="Duncan S.H."/>
            <person name="Flint H.J."/>
        </authorList>
    </citation>
    <scope>NUCLEOTIDE SEQUENCE</scope>
    <source>
        <strain evidence="16">NBRC 108216</strain>
    </source>
</reference>
<evidence type="ECO:0000256" key="11">
    <source>
        <dbReference type="ARBA" id="ARBA00048988"/>
    </source>
</evidence>
<keyword evidence="4 12" id="KW-0347">Helicase</keyword>
<sequence length="762" mass="85867">MPVRTTDDQADYLSGLNPEQRKAVLTTEGPLLVLAGAGTGKTRVLTTRLAHILHNRLAWPSQILAVTFTNKAAREMRERVGQTMGGAIEGLPWLGTFHSIAAKILRIHAELVGLKSSFTILDTDDQIRLLKQVIEAAGIDSKRWTARYMASLIDGWKNKGLTPDRLGADDGFTFADGKGVEIYKTYQDRLKVLNAVDFGDLLLHNITIFQKNPDVLKGFHDRFRYLLVDEYQDTNVAQYLWLRLLAQGSNNVCCVGDDDQSIYGWRGAEVDNILRFEQDFPGATVIRLERNYRSTEHILGAASGLIAANKDRLGKTLWTEDDGGHKVTVTGVWDGPAEARIISGEIENWASKGRSYSDVAILVRASRQMRNFEERFIQLGLPYRVVGGPRFFERAEIRDAHAYMRVLNSDTDDLAFERIVNVPKRGIGATSVRKLQQAARTMHISLEQATRQIVKTDEIRGKARSSLRAFLLDIDRWRRESQDAKHTDMAERILDQSGYTQMWRDNKDAKSQGRLDNLKELISAMGEFDTLEAYMEHVSLVLDVDSGPQDAEVSLMTLHSAKGLEFPLVFLPGWEEGTFPSQRALDESGLAGLEEERRLAYVGITRARELAKIYFAANRQVYGSWQSSLPSRFIDELPIQHVEVESEANQYNPSLIADRVQEDFGRSFKRAQDAGRSSPGWERYQKNRDRDFGRQPKEIEGHAVRRPAKGKASNYSVGERVFHTKFGYGEIMSADGTKLTVEFDKAGEKMVLDGFVQRASEV</sequence>
<evidence type="ECO:0000256" key="9">
    <source>
        <dbReference type="ARBA" id="ARBA00034808"/>
    </source>
</evidence>
<evidence type="ECO:0000256" key="5">
    <source>
        <dbReference type="ARBA" id="ARBA00022840"/>
    </source>
</evidence>
<dbReference type="Gene3D" id="1.10.486.10">
    <property type="entry name" value="PCRA, domain 4"/>
    <property type="match status" value="1"/>
</dbReference>
<keyword evidence="5 12" id="KW-0067">ATP-binding</keyword>
<proteinExistence type="inferred from homology"/>
<feature type="domain" description="UvrD-like helicase ATP-binding" evidence="14">
    <location>
        <begin position="14"/>
        <end position="295"/>
    </location>
</feature>
<dbReference type="EMBL" id="BSNJ01000001">
    <property type="protein sequence ID" value="GLQ19351.1"/>
    <property type="molecule type" value="Genomic_DNA"/>
</dbReference>
<evidence type="ECO:0000256" key="10">
    <source>
        <dbReference type="ARBA" id="ARBA00034923"/>
    </source>
</evidence>
<dbReference type="Proteomes" id="UP001161390">
    <property type="component" value="Unassembled WGS sequence"/>
</dbReference>
<dbReference type="CDD" id="cd17932">
    <property type="entry name" value="DEXQc_UvrD"/>
    <property type="match status" value="1"/>
</dbReference>
<keyword evidence="6" id="KW-0238">DNA-binding</keyword>
<evidence type="ECO:0000256" key="7">
    <source>
        <dbReference type="ARBA" id="ARBA00023235"/>
    </source>
</evidence>
<evidence type="ECO:0000256" key="6">
    <source>
        <dbReference type="ARBA" id="ARBA00023125"/>
    </source>
</evidence>
<comment type="similarity">
    <text evidence="1">Belongs to the helicase family. UvrD subfamily.</text>
</comment>
<accession>A0ABQ5UW09</accession>
<evidence type="ECO:0000256" key="3">
    <source>
        <dbReference type="ARBA" id="ARBA00022801"/>
    </source>
</evidence>
<dbReference type="PROSITE" id="PS51198">
    <property type="entry name" value="UVRD_HELICASE_ATP_BIND"/>
    <property type="match status" value="1"/>
</dbReference>
<name>A0ABQ5UW09_9PROT</name>
<dbReference type="SUPFAM" id="SSF52540">
    <property type="entry name" value="P-loop containing nucleoside triphosphate hydrolases"/>
    <property type="match status" value="1"/>
</dbReference>
<evidence type="ECO:0000256" key="13">
    <source>
        <dbReference type="SAM" id="MobiDB-lite"/>
    </source>
</evidence>
<gene>
    <name evidence="16" type="primary">uvrD</name>
    <name evidence="16" type="ORF">GCM10007854_03060</name>
</gene>
<dbReference type="InterPro" id="IPR014016">
    <property type="entry name" value="UvrD-like_ATP-bd"/>
</dbReference>
<evidence type="ECO:0000259" key="15">
    <source>
        <dbReference type="PROSITE" id="PS51217"/>
    </source>
</evidence>